<sequence length="990" mass="114245">MDGNILLFKLYKIFHGPVRQGFIYVFHQTYSHSENVYEYASQHVEYFTKIELLSLEQEKRLSHHNLPMLFTIIKSSCHPSLSAPTDHVWSDTNGIRSKDPSKASVENLLVMFMHMYEEVGRRNNPLVEKEYNAKVNNVKLWLQKLVEGAGKFDVTGRWKEALERIMNVLQGIVHQNEFPIEDVDYDIKTELRMGYDLYYHKGINPLLLQLSIVPEIPIQLGKKKKHKHRKDPITLFDVADIVKTGFEDDCSERKKTCLIKGEPGIGRSNLAALLASSWNRKDNQIRGISIYDAVIILPGLMASVHLDIIKTMFPLCTHVHRIEDIKNWLLKAKILLVVDDAEEIDNCDDISNLIQETTNMDTIILTSPEHFAYQDKKLSDLISARLNIEGLGREQIMASAEQIMTHKKCEFLAFKNYLSMHLCRLELVLKYPVSLMETCDLWLEAPETMVEVTTSSDLLWALTMWKIDKALSSGLEIADNSKLKDWLSLAGSLTFQAYKDGTRLDKNLMEDLLTETSKLFVSMSGQSLFSLLFKQRFTHRGSNDSRFSALHNSQQEFFTAWYVANKIIDGKRLKDIYGHLTCPYHVAVYMCGLLPKIKDFKWISMLHERRLINAAVNHTEISSDDLNFNIDLVTEVKGLLKYVEVIVDYSEYPDEWNVDAGDIQIIPLESLLFLVAPTRIFLNVEELRPYSELQKVTSYLCKVQIFVWLDSSCQFEYGNAQKMDRTAKAFFGEHVRTRIDLLKGNVSNKVLKELYCHVAFTHLVFLKLRVTDMKTLVTILKLPDNLPKLLWLEIKLDFPVLEEDVSTIPRTSAPLMDVHLQKLDDTCVSKLANLLGAMHTYYSGIHLDNTSLTPEDVFVIFKQLQKRKVHLYSPPEYREKFRRWYYPQLSNFDKNIKLTDELALKVLGFDDRIYYSNHEVSSSCYSIALDAWNLASYLEEEENIIQFTFKSDNMTCIKGLDGTVNIMVNGICHNRKKMENGNHETLEIIV</sequence>
<name>A0AAN8X9Z9_HALRR</name>
<evidence type="ECO:0000313" key="1">
    <source>
        <dbReference type="EMBL" id="KAK7074749.1"/>
    </source>
</evidence>
<proteinExistence type="predicted"/>
<dbReference type="AlphaFoldDB" id="A0AAN8X9Z9"/>
<protein>
    <submittedName>
        <fullName evidence="1">Uncharacterized protein</fullName>
    </submittedName>
</protein>
<evidence type="ECO:0000313" key="2">
    <source>
        <dbReference type="Proteomes" id="UP001381693"/>
    </source>
</evidence>
<reference evidence="1 2" key="1">
    <citation type="submission" date="2023-11" db="EMBL/GenBank/DDBJ databases">
        <title>Halocaridina rubra genome assembly.</title>
        <authorList>
            <person name="Smith C."/>
        </authorList>
    </citation>
    <scope>NUCLEOTIDE SEQUENCE [LARGE SCALE GENOMIC DNA]</scope>
    <source>
        <strain evidence="1">EP-1</strain>
        <tissue evidence="1">Whole</tissue>
    </source>
</reference>
<dbReference type="SUPFAM" id="SSF52540">
    <property type="entry name" value="P-loop containing nucleoside triphosphate hydrolases"/>
    <property type="match status" value="1"/>
</dbReference>
<dbReference type="InterPro" id="IPR027417">
    <property type="entry name" value="P-loop_NTPase"/>
</dbReference>
<keyword evidence="2" id="KW-1185">Reference proteome</keyword>
<dbReference type="Proteomes" id="UP001381693">
    <property type="component" value="Unassembled WGS sequence"/>
</dbReference>
<gene>
    <name evidence="1" type="ORF">SK128_016310</name>
</gene>
<accession>A0AAN8X9Z9</accession>
<organism evidence="1 2">
    <name type="scientific">Halocaridina rubra</name>
    <name type="common">Hawaiian red shrimp</name>
    <dbReference type="NCBI Taxonomy" id="373956"/>
    <lineage>
        <taxon>Eukaryota</taxon>
        <taxon>Metazoa</taxon>
        <taxon>Ecdysozoa</taxon>
        <taxon>Arthropoda</taxon>
        <taxon>Crustacea</taxon>
        <taxon>Multicrustacea</taxon>
        <taxon>Malacostraca</taxon>
        <taxon>Eumalacostraca</taxon>
        <taxon>Eucarida</taxon>
        <taxon>Decapoda</taxon>
        <taxon>Pleocyemata</taxon>
        <taxon>Caridea</taxon>
        <taxon>Atyoidea</taxon>
        <taxon>Atyidae</taxon>
        <taxon>Halocaridina</taxon>
    </lineage>
</organism>
<dbReference type="Gene3D" id="3.40.50.300">
    <property type="entry name" value="P-loop containing nucleotide triphosphate hydrolases"/>
    <property type="match status" value="1"/>
</dbReference>
<dbReference type="EMBL" id="JAXCGZ010011469">
    <property type="protein sequence ID" value="KAK7074749.1"/>
    <property type="molecule type" value="Genomic_DNA"/>
</dbReference>
<comment type="caution">
    <text evidence="1">The sequence shown here is derived from an EMBL/GenBank/DDBJ whole genome shotgun (WGS) entry which is preliminary data.</text>
</comment>